<dbReference type="Gene3D" id="1.10.443.10">
    <property type="entry name" value="Intergrase catalytic core"/>
    <property type="match status" value="1"/>
</dbReference>
<dbReference type="GO" id="GO:0015074">
    <property type="term" value="P:DNA integration"/>
    <property type="evidence" value="ECO:0007669"/>
    <property type="project" value="InterPro"/>
</dbReference>
<dbReference type="OrthoDB" id="254233at2"/>
<dbReference type="Pfam" id="PF00589">
    <property type="entry name" value="Phage_integrase"/>
    <property type="match status" value="1"/>
</dbReference>
<reference evidence="4 5" key="1">
    <citation type="submission" date="2019-02" db="EMBL/GenBank/DDBJ databases">
        <title>Deep-cultivation of Planctomycetes and their phenomic and genomic characterization uncovers novel biology.</title>
        <authorList>
            <person name="Wiegand S."/>
            <person name="Jogler M."/>
            <person name="Boedeker C."/>
            <person name="Pinto D."/>
            <person name="Vollmers J."/>
            <person name="Rivas-Marin E."/>
            <person name="Kohn T."/>
            <person name="Peeters S.H."/>
            <person name="Heuer A."/>
            <person name="Rast P."/>
            <person name="Oberbeckmann S."/>
            <person name="Bunk B."/>
            <person name="Jeske O."/>
            <person name="Meyerdierks A."/>
            <person name="Storesund J.E."/>
            <person name="Kallscheuer N."/>
            <person name="Luecker S."/>
            <person name="Lage O.M."/>
            <person name="Pohl T."/>
            <person name="Merkel B.J."/>
            <person name="Hornburger P."/>
            <person name="Mueller R.-W."/>
            <person name="Bruemmer F."/>
            <person name="Labrenz M."/>
            <person name="Spormann A.M."/>
            <person name="Op Den Camp H."/>
            <person name="Overmann J."/>
            <person name="Amann R."/>
            <person name="Jetten M.S.M."/>
            <person name="Mascher T."/>
            <person name="Medema M.H."/>
            <person name="Devos D.P."/>
            <person name="Kaster A.-K."/>
            <person name="Ovreas L."/>
            <person name="Rohde M."/>
            <person name="Galperin M.Y."/>
            <person name="Jogler C."/>
        </authorList>
    </citation>
    <scope>NUCLEOTIDE SEQUENCE [LARGE SCALE GENOMIC DNA]</scope>
    <source>
        <strain evidence="4 5">Pla52o</strain>
    </source>
</reference>
<dbReference type="SUPFAM" id="SSF56349">
    <property type="entry name" value="DNA breaking-rejoining enzymes"/>
    <property type="match status" value="1"/>
</dbReference>
<feature type="region of interest" description="Disordered" evidence="2">
    <location>
        <begin position="289"/>
        <end position="317"/>
    </location>
</feature>
<dbReference type="EMBL" id="SJPT01000006">
    <property type="protein sequence ID" value="TWU21755.1"/>
    <property type="molecule type" value="Genomic_DNA"/>
</dbReference>
<evidence type="ECO:0000259" key="3">
    <source>
        <dbReference type="Pfam" id="PF00589"/>
    </source>
</evidence>
<feature type="domain" description="Tyr recombinase" evidence="3">
    <location>
        <begin position="203"/>
        <end position="379"/>
    </location>
</feature>
<dbReference type="PANTHER" id="PTHR30349">
    <property type="entry name" value="PHAGE INTEGRASE-RELATED"/>
    <property type="match status" value="1"/>
</dbReference>
<dbReference type="RefSeq" id="WP_146596019.1">
    <property type="nucleotide sequence ID" value="NZ_SJPT01000006.1"/>
</dbReference>
<dbReference type="CDD" id="cd00397">
    <property type="entry name" value="DNA_BRE_C"/>
    <property type="match status" value="1"/>
</dbReference>
<keyword evidence="5" id="KW-1185">Reference proteome</keyword>
<evidence type="ECO:0000313" key="5">
    <source>
        <dbReference type="Proteomes" id="UP000316304"/>
    </source>
</evidence>
<protein>
    <submittedName>
        <fullName evidence="4">Site-specific tyrosine recombinase XerC</fullName>
    </submittedName>
</protein>
<proteinExistence type="predicted"/>
<accession>A0A5C6CCJ8</accession>
<keyword evidence="1" id="KW-0233">DNA recombination</keyword>
<name>A0A5C6CCJ8_9BACT</name>
<dbReference type="AlphaFoldDB" id="A0A5C6CCJ8"/>
<gene>
    <name evidence="4" type="ORF">Pla52o_39420</name>
</gene>
<dbReference type="PANTHER" id="PTHR30349:SF64">
    <property type="entry name" value="PROPHAGE INTEGRASE INTD-RELATED"/>
    <property type="match status" value="1"/>
</dbReference>
<comment type="caution">
    <text evidence="4">The sequence shown here is derived from an EMBL/GenBank/DDBJ whole genome shotgun (WGS) entry which is preliminary data.</text>
</comment>
<dbReference type="GO" id="GO:0003677">
    <property type="term" value="F:DNA binding"/>
    <property type="evidence" value="ECO:0007669"/>
    <property type="project" value="InterPro"/>
</dbReference>
<dbReference type="InterPro" id="IPR002104">
    <property type="entry name" value="Integrase_catalytic"/>
</dbReference>
<dbReference type="InterPro" id="IPR013762">
    <property type="entry name" value="Integrase-like_cat_sf"/>
</dbReference>
<dbReference type="InterPro" id="IPR011010">
    <property type="entry name" value="DNA_brk_join_enz"/>
</dbReference>
<dbReference type="Proteomes" id="UP000316304">
    <property type="component" value="Unassembled WGS sequence"/>
</dbReference>
<sequence length="390" mass="43364">MPKLTNAYPKYRKHSSGNARVTINRRDYLLGPHGTQASRRKYDQIIAEYLASGRSSCFGVAADEYTVAMMMVEYLAYSKVYYGNAAGSEWHKAKCAAKPLKKLYANLQASEFGPAQFKVVRDQMLVGGLSRTYVNSQMKRILRMVKWAAAEGKVSASVFDTLRLIPGLKKGRTTARETAPIMPVPIEDVDATLLHLPSVVADMVRFQLLAGCRPGEVCKLTPAMIGRSGETWVAELNEHKTAHHGHTRKIFIGPNAQKILTPYLFRDADDCLFRPLDTDRMQREIRTANRTTPPSCGNKVGTNRKRKPKQKPGTAYTTGTYGQAIKRAATTAGVNHWSPNQLRHARATYIRKHFGLEAAQVILGHQSADITQTYAERDEELAKSVVAKIG</sequence>
<dbReference type="InterPro" id="IPR050090">
    <property type="entry name" value="Tyrosine_recombinase_XerCD"/>
</dbReference>
<evidence type="ECO:0000313" key="4">
    <source>
        <dbReference type="EMBL" id="TWU21755.1"/>
    </source>
</evidence>
<evidence type="ECO:0000256" key="1">
    <source>
        <dbReference type="ARBA" id="ARBA00023172"/>
    </source>
</evidence>
<dbReference type="GO" id="GO:0006310">
    <property type="term" value="P:DNA recombination"/>
    <property type="evidence" value="ECO:0007669"/>
    <property type="project" value="UniProtKB-KW"/>
</dbReference>
<organism evidence="4 5">
    <name type="scientific">Novipirellula galeiformis</name>
    <dbReference type="NCBI Taxonomy" id="2528004"/>
    <lineage>
        <taxon>Bacteria</taxon>
        <taxon>Pseudomonadati</taxon>
        <taxon>Planctomycetota</taxon>
        <taxon>Planctomycetia</taxon>
        <taxon>Pirellulales</taxon>
        <taxon>Pirellulaceae</taxon>
        <taxon>Novipirellula</taxon>
    </lineage>
</organism>
<evidence type="ECO:0000256" key="2">
    <source>
        <dbReference type="SAM" id="MobiDB-lite"/>
    </source>
</evidence>